<dbReference type="Gramene" id="PHT88797">
    <property type="protein sequence ID" value="PHT88797"/>
    <property type="gene ID" value="T459_10903"/>
</dbReference>
<dbReference type="STRING" id="4072.A0A2G3A3I6"/>
<dbReference type="GO" id="GO:0003723">
    <property type="term" value="F:RNA binding"/>
    <property type="evidence" value="ECO:0007669"/>
    <property type="project" value="UniProtKB-UniRule"/>
</dbReference>
<dbReference type="SUPFAM" id="SSF54791">
    <property type="entry name" value="Eukaryotic type KH-domain (KH-domain type I)"/>
    <property type="match status" value="1"/>
</dbReference>
<dbReference type="InterPro" id="IPR004088">
    <property type="entry name" value="KH_dom_type_1"/>
</dbReference>
<accession>A0A2G3A3I6</accession>
<dbReference type="Proteomes" id="UP000222542">
    <property type="component" value="Unassembled WGS sequence"/>
</dbReference>
<dbReference type="Pfam" id="PF10469">
    <property type="entry name" value="AKAP7_NLS"/>
    <property type="match status" value="1"/>
</dbReference>
<dbReference type="InterPro" id="IPR019510">
    <property type="entry name" value="AKAP7-like_phosphoesterase"/>
</dbReference>
<dbReference type="SMART" id="SM00322">
    <property type="entry name" value="KH"/>
    <property type="match status" value="1"/>
</dbReference>
<dbReference type="InterPro" id="IPR009097">
    <property type="entry name" value="Cyclic_Pdiesterase"/>
</dbReference>
<name>A0A2G3A3I6_CAPAN</name>
<dbReference type="GO" id="GO:0006307">
    <property type="term" value="P:DNA alkylation repair"/>
    <property type="evidence" value="ECO:0007669"/>
    <property type="project" value="InterPro"/>
</dbReference>
<feature type="domain" description="K Homology" evidence="3">
    <location>
        <begin position="149"/>
        <end position="217"/>
    </location>
</feature>
<reference evidence="4 5" key="1">
    <citation type="journal article" date="2014" name="Nat. Genet.">
        <title>Genome sequence of the hot pepper provides insights into the evolution of pungency in Capsicum species.</title>
        <authorList>
            <person name="Kim S."/>
            <person name="Park M."/>
            <person name="Yeom S.I."/>
            <person name="Kim Y.M."/>
            <person name="Lee J.M."/>
            <person name="Lee H.A."/>
            <person name="Seo E."/>
            <person name="Choi J."/>
            <person name="Cheong K."/>
            <person name="Kim K.T."/>
            <person name="Jung K."/>
            <person name="Lee G.W."/>
            <person name="Oh S.K."/>
            <person name="Bae C."/>
            <person name="Kim S.B."/>
            <person name="Lee H.Y."/>
            <person name="Kim S.Y."/>
            <person name="Kim M.S."/>
            <person name="Kang B.C."/>
            <person name="Jo Y.D."/>
            <person name="Yang H.B."/>
            <person name="Jeong H.J."/>
            <person name="Kang W.H."/>
            <person name="Kwon J.K."/>
            <person name="Shin C."/>
            <person name="Lim J.Y."/>
            <person name="Park J.H."/>
            <person name="Huh J.H."/>
            <person name="Kim J.S."/>
            <person name="Kim B.D."/>
            <person name="Cohen O."/>
            <person name="Paran I."/>
            <person name="Suh M.C."/>
            <person name="Lee S.B."/>
            <person name="Kim Y.K."/>
            <person name="Shin Y."/>
            <person name="Noh S.J."/>
            <person name="Park J."/>
            <person name="Seo Y.S."/>
            <person name="Kwon S.Y."/>
            <person name="Kim H.A."/>
            <person name="Park J.M."/>
            <person name="Kim H.J."/>
            <person name="Choi S.B."/>
            <person name="Bosland P.W."/>
            <person name="Reeves G."/>
            <person name="Jo S.H."/>
            <person name="Lee B.W."/>
            <person name="Cho H.T."/>
            <person name="Choi H.S."/>
            <person name="Lee M.S."/>
            <person name="Yu Y."/>
            <person name="Do Choi Y."/>
            <person name="Park B.S."/>
            <person name="van Deynze A."/>
            <person name="Ashrafi H."/>
            <person name="Hill T."/>
            <person name="Kim W.T."/>
            <person name="Pai H.S."/>
            <person name="Ahn H.K."/>
            <person name="Yeam I."/>
            <person name="Giovannoni J.J."/>
            <person name="Rose J.K."/>
            <person name="Sorensen I."/>
            <person name="Lee S.J."/>
            <person name="Kim R.W."/>
            <person name="Choi I.Y."/>
            <person name="Choi B.S."/>
            <person name="Lim J.S."/>
            <person name="Lee Y.H."/>
            <person name="Choi D."/>
        </authorList>
    </citation>
    <scope>NUCLEOTIDE SEQUENCE [LARGE SCALE GENOMIC DNA]</scope>
    <source>
        <strain evidence="5">cv. CM334</strain>
    </source>
</reference>
<evidence type="ECO:0000313" key="4">
    <source>
        <dbReference type="EMBL" id="PHT88797.1"/>
    </source>
</evidence>
<dbReference type="InterPro" id="IPR009210">
    <property type="entry name" value="ASCC1"/>
</dbReference>
<gene>
    <name evidence="4" type="ORF">T459_10903</name>
</gene>
<organism evidence="4 5">
    <name type="scientific">Capsicum annuum</name>
    <name type="common">Capsicum pepper</name>
    <dbReference type="NCBI Taxonomy" id="4072"/>
    <lineage>
        <taxon>Eukaryota</taxon>
        <taxon>Viridiplantae</taxon>
        <taxon>Streptophyta</taxon>
        <taxon>Embryophyta</taxon>
        <taxon>Tracheophyta</taxon>
        <taxon>Spermatophyta</taxon>
        <taxon>Magnoliopsida</taxon>
        <taxon>eudicotyledons</taxon>
        <taxon>Gunneridae</taxon>
        <taxon>Pentapetalae</taxon>
        <taxon>asterids</taxon>
        <taxon>lamiids</taxon>
        <taxon>Solanales</taxon>
        <taxon>Solanaceae</taxon>
        <taxon>Solanoideae</taxon>
        <taxon>Capsiceae</taxon>
        <taxon>Capsicum</taxon>
    </lineage>
</organism>
<protein>
    <recommendedName>
        <fullName evidence="3">K Homology domain-containing protein</fullName>
    </recommendedName>
</protein>
<reference evidence="4 5" key="2">
    <citation type="journal article" date="2017" name="Genome Biol.">
        <title>New reference genome sequences of hot pepper reveal the massive evolution of plant disease-resistance genes by retroduplication.</title>
        <authorList>
            <person name="Kim S."/>
            <person name="Park J."/>
            <person name="Yeom S.I."/>
            <person name="Kim Y.M."/>
            <person name="Seo E."/>
            <person name="Kim K.T."/>
            <person name="Kim M.S."/>
            <person name="Lee J.M."/>
            <person name="Cheong K."/>
            <person name="Shin H.S."/>
            <person name="Kim S.B."/>
            <person name="Han K."/>
            <person name="Lee J."/>
            <person name="Park M."/>
            <person name="Lee H.A."/>
            <person name="Lee H.Y."/>
            <person name="Lee Y."/>
            <person name="Oh S."/>
            <person name="Lee J.H."/>
            <person name="Choi E."/>
            <person name="Choi E."/>
            <person name="Lee S.E."/>
            <person name="Jeon J."/>
            <person name="Kim H."/>
            <person name="Choi G."/>
            <person name="Song H."/>
            <person name="Lee J."/>
            <person name="Lee S.C."/>
            <person name="Kwon J.K."/>
            <person name="Lee H.Y."/>
            <person name="Koo N."/>
            <person name="Hong Y."/>
            <person name="Kim R.W."/>
            <person name="Kang W.H."/>
            <person name="Huh J.H."/>
            <person name="Kang B.C."/>
            <person name="Yang T.J."/>
            <person name="Lee Y.H."/>
            <person name="Bennetzen J.L."/>
            <person name="Choi D."/>
        </authorList>
    </citation>
    <scope>NUCLEOTIDE SEQUENCE [LARGE SCALE GENOMIC DNA]</scope>
    <source>
        <strain evidence="5">cv. CM334</strain>
    </source>
</reference>
<evidence type="ECO:0000259" key="3">
    <source>
        <dbReference type="SMART" id="SM00322"/>
    </source>
</evidence>
<keyword evidence="1" id="KW-0694">RNA-binding</keyword>
<dbReference type="EMBL" id="AYRZ02000003">
    <property type="protein sequence ID" value="PHT88797.1"/>
    <property type="molecule type" value="Genomic_DNA"/>
</dbReference>
<dbReference type="PROSITE" id="PS50084">
    <property type="entry name" value="KH_TYPE_1"/>
    <property type="match status" value="1"/>
</dbReference>
<dbReference type="Gene3D" id="3.90.1140.10">
    <property type="entry name" value="Cyclic phosphodiesterase"/>
    <property type="match status" value="1"/>
</dbReference>
<dbReference type="InterPro" id="IPR004087">
    <property type="entry name" value="KH_dom"/>
</dbReference>
<dbReference type="OMA" id="HCCASIS"/>
<dbReference type="GO" id="GO:0006355">
    <property type="term" value="P:regulation of DNA-templated transcription"/>
    <property type="evidence" value="ECO:0000318"/>
    <property type="project" value="GO_Central"/>
</dbReference>
<dbReference type="AlphaFoldDB" id="A0A2G3A3I6"/>
<dbReference type="InterPro" id="IPR036612">
    <property type="entry name" value="KH_dom_type_1_sf"/>
</dbReference>
<keyword evidence="5" id="KW-1185">Reference proteome</keyword>
<evidence type="ECO:0000256" key="1">
    <source>
        <dbReference type="PROSITE-ProRule" id="PRU00117"/>
    </source>
</evidence>
<proteinExistence type="predicted"/>
<dbReference type="Pfam" id="PF00013">
    <property type="entry name" value="KH_1"/>
    <property type="match status" value="1"/>
</dbReference>
<feature type="region of interest" description="Disordered" evidence="2">
    <location>
        <begin position="112"/>
        <end position="145"/>
    </location>
</feature>
<comment type="caution">
    <text evidence="4">The sequence shown here is derived from an EMBL/GenBank/DDBJ whole genome shotgun (WGS) entry which is preliminary data.</text>
</comment>
<dbReference type="Gene3D" id="3.30.1370.10">
    <property type="entry name" value="K Homology domain, type 1"/>
    <property type="match status" value="1"/>
</dbReference>
<evidence type="ECO:0000256" key="2">
    <source>
        <dbReference type="SAM" id="MobiDB-lite"/>
    </source>
</evidence>
<sequence length="517" mass="57377">MIAYRSFLSFDLAWKFTKIHVVPSRTQHLLRCFSSCGFNYNNSRTQIGGDLRVVMDRKKQKMVAKTWRPVSAQSRFIEGDLGDEKHDFGGEVQEIRCTVSSSARDHDAEVVNDEVDTTRSPKAVQDSEGIDLEGQTAPSAADESVSAAQKHSVTIKAGASLMRFIIGKGGSTKRTIEEEMRVKITLPLSRKEDYLVIEGNSAGSVARASDRVQAIIDQTVKSRNLDYSHFVSLPLAIHPELVNKLINFQNSVLGITVVNEDEKLVCDSSGKTSDSEGEERNLSEPRVAVELKTEDSNDRVTVDIANIPLVSYSPIVSTSSTSESKASKLLGLGIEKSIFIKPKTFHLTVLMLKLWNKDRIEAAAEVLRSVSTKVIDALESRPVSIRLKGLECMKGSPAKARVVYAPVEVIGGEDRLLRACQVINHAFTEAGLVLENDLNQKLKLHATIMNARHRKSKTGSKKYDSFDARTIFDQYGSEDWGEYLIREAHLSQRFVFDGSGYYHCCASIPFPEEMQLG</sequence>
<dbReference type="GO" id="GO:0005634">
    <property type="term" value="C:nucleus"/>
    <property type="evidence" value="ECO:0000318"/>
    <property type="project" value="GO_Central"/>
</dbReference>
<evidence type="ECO:0000313" key="5">
    <source>
        <dbReference type="Proteomes" id="UP000222542"/>
    </source>
</evidence>
<dbReference type="SUPFAM" id="SSF55144">
    <property type="entry name" value="LigT-like"/>
    <property type="match status" value="1"/>
</dbReference>
<dbReference type="PANTHER" id="PTHR13360:SF1">
    <property type="entry name" value="ACTIVATING SIGNAL COINTEGRATOR 1 COMPLEX SUBUNIT 1"/>
    <property type="match status" value="1"/>
</dbReference>
<dbReference type="PANTHER" id="PTHR13360">
    <property type="entry name" value="ACTIVATING SIGNAL COINTEGRATOR 1 COMPLEX SUBUNIT 1"/>
    <property type="match status" value="1"/>
</dbReference>